<keyword evidence="5" id="KW-1133">Transmembrane helix</keyword>
<dbReference type="InterPro" id="IPR050482">
    <property type="entry name" value="Sensor_HK_TwoCompSys"/>
</dbReference>
<keyword evidence="8" id="KW-1185">Reference proteome</keyword>
<keyword evidence="2 7" id="KW-0418">Kinase</keyword>
<keyword evidence="1" id="KW-0808">Transferase</keyword>
<dbReference type="Pfam" id="PF07730">
    <property type="entry name" value="HisKA_3"/>
    <property type="match status" value="1"/>
</dbReference>
<evidence type="ECO:0000256" key="3">
    <source>
        <dbReference type="ARBA" id="ARBA00023012"/>
    </source>
</evidence>
<feature type="transmembrane region" description="Helical" evidence="5">
    <location>
        <begin position="168"/>
        <end position="187"/>
    </location>
</feature>
<feature type="transmembrane region" description="Helical" evidence="5">
    <location>
        <begin position="193"/>
        <end position="211"/>
    </location>
</feature>
<reference evidence="8" key="1">
    <citation type="journal article" date="2019" name="Int. J. Syst. Evol. Microbiol.">
        <title>The Global Catalogue of Microorganisms (GCM) 10K type strain sequencing project: providing services to taxonomists for standard genome sequencing and annotation.</title>
        <authorList>
            <consortium name="The Broad Institute Genomics Platform"/>
            <consortium name="The Broad Institute Genome Sequencing Center for Infectious Disease"/>
            <person name="Wu L."/>
            <person name="Ma J."/>
        </authorList>
    </citation>
    <scope>NUCLEOTIDE SEQUENCE [LARGE SCALE GENOMIC DNA]</scope>
    <source>
        <strain evidence="8">CCUG 62974</strain>
    </source>
</reference>
<organism evidence="7 8">
    <name type="scientific">Streptosporangium algeriense</name>
    <dbReference type="NCBI Taxonomy" id="1682748"/>
    <lineage>
        <taxon>Bacteria</taxon>
        <taxon>Bacillati</taxon>
        <taxon>Actinomycetota</taxon>
        <taxon>Actinomycetes</taxon>
        <taxon>Streptosporangiales</taxon>
        <taxon>Streptosporangiaceae</taxon>
        <taxon>Streptosporangium</taxon>
    </lineage>
</organism>
<accession>A0ABW3DK48</accession>
<dbReference type="InterPro" id="IPR036890">
    <property type="entry name" value="HATPase_C_sf"/>
</dbReference>
<evidence type="ECO:0000256" key="5">
    <source>
        <dbReference type="SAM" id="Phobius"/>
    </source>
</evidence>
<proteinExistence type="predicted"/>
<evidence type="ECO:0000313" key="7">
    <source>
        <dbReference type="EMBL" id="MFD0884275.1"/>
    </source>
</evidence>
<evidence type="ECO:0000259" key="6">
    <source>
        <dbReference type="Pfam" id="PF07730"/>
    </source>
</evidence>
<comment type="caution">
    <text evidence="7">The sequence shown here is derived from an EMBL/GenBank/DDBJ whole genome shotgun (WGS) entry which is preliminary data.</text>
</comment>
<feature type="domain" description="Signal transduction histidine kinase subgroup 3 dimerisation and phosphoacceptor" evidence="6">
    <location>
        <begin position="240"/>
        <end position="306"/>
    </location>
</feature>
<sequence>MQTNSDTGEAGGDMPPASPAFSGEPARTPGRPFWKALLGTTDAVLRRPPRRRTGKTSVERLRRSTLCTLLVGVFLAWVGTITRLAERDWHVPTPLMIFDLAGTIAFSVLYVQMLRASVAGVKATREIVASGAIALVMLVVLDGDLWPLGLLAVAWSSGAVLLLDRRGAIAVSVGAAAVAMLVVPSGRFAPTDAPVPSTIAFLMMAVFMPWANRFQLWFWKVVRTAEEGKEAMARLAVTEERLRFSRDLHDLVGHSLSAIALKSEVAAKLSAVDAGRAAEEMGEVRALARKALKEIRTAVRGYRTVDLDAELRSMTAVLEAGGIGCSLELPEEAIPEEPATLLAWVIREGTTNVLRHSSATRCRITITLREGTAMLEMINDGVTRPAGRGGTGLTGMSERVTAMGGVLTAGAGEGTGEFRLRATIPLEGAR</sequence>
<evidence type="ECO:0000256" key="2">
    <source>
        <dbReference type="ARBA" id="ARBA00022777"/>
    </source>
</evidence>
<dbReference type="Gene3D" id="1.20.5.1930">
    <property type="match status" value="1"/>
</dbReference>
<name>A0ABW3DK48_9ACTN</name>
<feature type="transmembrane region" description="Helical" evidence="5">
    <location>
        <begin position="65"/>
        <end position="85"/>
    </location>
</feature>
<gene>
    <name evidence="7" type="ORF">ACFQ08_06885</name>
</gene>
<dbReference type="EMBL" id="JBHTHX010000140">
    <property type="protein sequence ID" value="MFD0884275.1"/>
    <property type="molecule type" value="Genomic_DNA"/>
</dbReference>
<feature type="region of interest" description="Disordered" evidence="4">
    <location>
        <begin position="1"/>
        <end position="26"/>
    </location>
</feature>
<dbReference type="PANTHER" id="PTHR24421">
    <property type="entry name" value="NITRATE/NITRITE SENSOR PROTEIN NARX-RELATED"/>
    <property type="match status" value="1"/>
</dbReference>
<evidence type="ECO:0000256" key="1">
    <source>
        <dbReference type="ARBA" id="ARBA00022679"/>
    </source>
</evidence>
<evidence type="ECO:0000256" key="4">
    <source>
        <dbReference type="SAM" id="MobiDB-lite"/>
    </source>
</evidence>
<feature type="transmembrane region" description="Helical" evidence="5">
    <location>
        <begin position="123"/>
        <end position="140"/>
    </location>
</feature>
<dbReference type="GO" id="GO:0016301">
    <property type="term" value="F:kinase activity"/>
    <property type="evidence" value="ECO:0007669"/>
    <property type="project" value="UniProtKB-KW"/>
</dbReference>
<keyword evidence="3" id="KW-0902">Two-component regulatory system</keyword>
<dbReference type="CDD" id="cd16917">
    <property type="entry name" value="HATPase_UhpB-NarQ-NarX-like"/>
    <property type="match status" value="1"/>
</dbReference>
<evidence type="ECO:0000313" key="8">
    <source>
        <dbReference type="Proteomes" id="UP001597024"/>
    </source>
</evidence>
<keyword evidence="5" id="KW-0472">Membrane</keyword>
<dbReference type="InterPro" id="IPR011712">
    <property type="entry name" value="Sig_transdc_His_kin_sub3_dim/P"/>
</dbReference>
<feature type="transmembrane region" description="Helical" evidence="5">
    <location>
        <begin position="91"/>
        <end position="111"/>
    </location>
</feature>
<dbReference type="Gene3D" id="3.30.565.10">
    <property type="entry name" value="Histidine kinase-like ATPase, C-terminal domain"/>
    <property type="match status" value="1"/>
</dbReference>
<protein>
    <submittedName>
        <fullName evidence="7">Sensor histidine kinase</fullName>
    </submittedName>
</protein>
<keyword evidence="5" id="KW-0812">Transmembrane</keyword>
<dbReference type="PANTHER" id="PTHR24421:SF63">
    <property type="entry name" value="SENSOR HISTIDINE KINASE DESK"/>
    <property type="match status" value="1"/>
</dbReference>
<dbReference type="Proteomes" id="UP001597024">
    <property type="component" value="Unassembled WGS sequence"/>
</dbReference>
<dbReference type="SUPFAM" id="SSF55874">
    <property type="entry name" value="ATPase domain of HSP90 chaperone/DNA topoisomerase II/histidine kinase"/>
    <property type="match status" value="1"/>
</dbReference>